<feature type="domain" description="CBS" evidence="3">
    <location>
        <begin position="70"/>
        <end position="125"/>
    </location>
</feature>
<dbReference type="PANTHER" id="PTHR43080:SF2">
    <property type="entry name" value="CBS DOMAIN-CONTAINING PROTEIN"/>
    <property type="match status" value="1"/>
</dbReference>
<dbReference type="HOGENOM" id="CLU_1987659_0_0_2"/>
<dbReference type="InterPro" id="IPR051257">
    <property type="entry name" value="Diverse_CBS-Domain"/>
</dbReference>
<proteinExistence type="predicted"/>
<reference evidence="4 5" key="1">
    <citation type="submission" date="2012-01" db="EMBL/GenBank/DDBJ databases">
        <title>Improved High-Quality Draft sequence of Metallosphaera yellowstonensis MK1.</title>
        <authorList>
            <consortium name="US DOE Joint Genome Institute"/>
            <person name="Lucas S."/>
            <person name="Han J."/>
            <person name="Cheng J.-F."/>
            <person name="Goodwin L."/>
            <person name="Pitluck S."/>
            <person name="Peters L."/>
            <person name="Teshima H."/>
            <person name="Detter J.C."/>
            <person name="Han C."/>
            <person name="Tapia R."/>
            <person name="Land M."/>
            <person name="Hauser L."/>
            <person name="Kyrpides N."/>
            <person name="Kozubal M."/>
            <person name="Macur R.E."/>
            <person name="Jay Z."/>
            <person name="Inskeep W."/>
            <person name="Woyke T."/>
        </authorList>
    </citation>
    <scope>NUCLEOTIDE SEQUENCE [LARGE SCALE GENOMIC DNA]</scope>
    <source>
        <strain evidence="4 5">MK1</strain>
    </source>
</reference>
<keyword evidence="1 2" id="KW-0129">CBS domain</keyword>
<accession>H2C1B1</accession>
<dbReference type="OrthoDB" id="42807at2157"/>
<dbReference type="SUPFAM" id="SSF54631">
    <property type="entry name" value="CBS-domain pair"/>
    <property type="match status" value="1"/>
</dbReference>
<protein>
    <submittedName>
        <fullName evidence="4">Putative transcriptional regulator, contains C-terminal CBS domains</fullName>
    </submittedName>
</protein>
<dbReference type="InterPro" id="IPR046342">
    <property type="entry name" value="CBS_dom_sf"/>
</dbReference>
<name>H2C1B1_9CREN</name>
<dbReference type="STRING" id="671065.MetMK1DRAFT_00005340"/>
<dbReference type="PROSITE" id="PS51371">
    <property type="entry name" value="CBS"/>
    <property type="match status" value="2"/>
</dbReference>
<evidence type="ECO:0000313" key="4">
    <source>
        <dbReference type="EMBL" id="EHP70032.1"/>
    </source>
</evidence>
<dbReference type="PANTHER" id="PTHR43080">
    <property type="entry name" value="CBS DOMAIN-CONTAINING PROTEIN CBSX3, MITOCHONDRIAL"/>
    <property type="match status" value="1"/>
</dbReference>
<evidence type="ECO:0000256" key="2">
    <source>
        <dbReference type="PROSITE-ProRule" id="PRU00703"/>
    </source>
</evidence>
<organism evidence="4 5">
    <name type="scientific">Metallosphaera yellowstonensis MK1</name>
    <dbReference type="NCBI Taxonomy" id="671065"/>
    <lineage>
        <taxon>Archaea</taxon>
        <taxon>Thermoproteota</taxon>
        <taxon>Thermoprotei</taxon>
        <taxon>Sulfolobales</taxon>
        <taxon>Sulfolobaceae</taxon>
        <taxon>Metallosphaera</taxon>
    </lineage>
</organism>
<sequence>MESSTTHLRIRRPLIVTSDVDVRELLKRMEEEGKGIAVVMEDRRPVGIVTRRALERALSRGLKGEVKKIMNELIITITGEEDLLDLLTTMIKNKLECFVVMRRGKLIGVVTVDDLFYSIQKRTYS</sequence>
<evidence type="ECO:0000259" key="3">
    <source>
        <dbReference type="PROSITE" id="PS51371"/>
    </source>
</evidence>
<gene>
    <name evidence="4" type="ORF">MetMK1DRAFT_00005340</name>
</gene>
<feature type="domain" description="CBS" evidence="3">
    <location>
        <begin position="9"/>
        <end position="66"/>
    </location>
</feature>
<keyword evidence="5" id="KW-1185">Reference proteome</keyword>
<dbReference type="Pfam" id="PF00571">
    <property type="entry name" value="CBS"/>
    <property type="match status" value="2"/>
</dbReference>
<evidence type="ECO:0000313" key="5">
    <source>
        <dbReference type="Proteomes" id="UP000003980"/>
    </source>
</evidence>
<dbReference type="AlphaFoldDB" id="H2C1B1"/>
<dbReference type="eggNOG" id="arCOG00606">
    <property type="taxonomic scope" value="Archaea"/>
</dbReference>
<evidence type="ECO:0000256" key="1">
    <source>
        <dbReference type="ARBA" id="ARBA00023122"/>
    </source>
</evidence>
<dbReference type="SMART" id="SM00116">
    <property type="entry name" value="CBS"/>
    <property type="match status" value="2"/>
</dbReference>
<dbReference type="Gene3D" id="3.10.580.10">
    <property type="entry name" value="CBS-domain"/>
    <property type="match status" value="1"/>
</dbReference>
<dbReference type="EMBL" id="JH597761">
    <property type="protein sequence ID" value="EHP70032.1"/>
    <property type="molecule type" value="Genomic_DNA"/>
</dbReference>
<dbReference type="Proteomes" id="UP000003980">
    <property type="component" value="Unassembled WGS sequence"/>
</dbReference>
<dbReference type="RefSeq" id="WP_009070377.1">
    <property type="nucleotide sequence ID" value="NZ_JH597761.1"/>
</dbReference>
<dbReference type="InterPro" id="IPR000644">
    <property type="entry name" value="CBS_dom"/>
</dbReference>